<evidence type="ECO:0000313" key="15">
    <source>
        <dbReference type="Proteomes" id="UP000019141"/>
    </source>
</evidence>
<evidence type="ECO:0000256" key="12">
    <source>
        <dbReference type="ARBA" id="ARBA00033413"/>
    </source>
</evidence>
<evidence type="ECO:0000256" key="3">
    <source>
        <dbReference type="ARBA" id="ARBA00013253"/>
    </source>
</evidence>
<dbReference type="PROSITE" id="PS00794">
    <property type="entry name" value="HPPK"/>
    <property type="match status" value="1"/>
</dbReference>
<dbReference type="UniPathway" id="UPA00077">
    <property type="reaction ID" value="UER00155"/>
</dbReference>
<evidence type="ECO:0000259" key="13">
    <source>
        <dbReference type="PROSITE" id="PS00794"/>
    </source>
</evidence>
<dbReference type="NCBIfam" id="TIGR01498">
    <property type="entry name" value="folK"/>
    <property type="match status" value="1"/>
</dbReference>
<dbReference type="PATRIC" id="fig|1429438.4.peg.4732"/>
<evidence type="ECO:0000256" key="6">
    <source>
        <dbReference type="ARBA" id="ARBA00022741"/>
    </source>
</evidence>
<dbReference type="GO" id="GO:0046656">
    <property type="term" value="P:folic acid biosynthetic process"/>
    <property type="evidence" value="ECO:0007669"/>
    <property type="project" value="UniProtKB-KW"/>
</dbReference>
<proteinExistence type="inferred from homology"/>
<keyword evidence="8" id="KW-0067">ATP-binding</keyword>
<dbReference type="InterPro" id="IPR000550">
    <property type="entry name" value="Hppk"/>
</dbReference>
<dbReference type="GO" id="GO:0016301">
    <property type="term" value="F:kinase activity"/>
    <property type="evidence" value="ECO:0007669"/>
    <property type="project" value="UniProtKB-KW"/>
</dbReference>
<gene>
    <name evidence="14" type="ORF">ETSY1_24685</name>
</gene>
<evidence type="ECO:0000313" key="14">
    <source>
        <dbReference type="EMBL" id="ETW96921.1"/>
    </source>
</evidence>
<keyword evidence="7" id="KW-0418">Kinase</keyword>
<dbReference type="GO" id="GO:0046654">
    <property type="term" value="P:tetrahydrofolate biosynthetic process"/>
    <property type="evidence" value="ECO:0007669"/>
    <property type="project" value="UniProtKB-UniPathway"/>
</dbReference>
<evidence type="ECO:0000256" key="10">
    <source>
        <dbReference type="ARBA" id="ARBA00029409"/>
    </source>
</evidence>
<evidence type="ECO:0000256" key="1">
    <source>
        <dbReference type="ARBA" id="ARBA00005051"/>
    </source>
</evidence>
<comment type="pathway">
    <text evidence="1">Cofactor biosynthesis; tetrahydrofolate biosynthesis; 2-amino-4-hydroxy-6-hydroxymethyl-7,8-dihydropteridine diphosphate from 7,8-dihydroneopterin triphosphate: step 4/4.</text>
</comment>
<dbReference type="Gene3D" id="3.30.70.560">
    <property type="entry name" value="7,8-Dihydro-6-hydroxymethylpterin-pyrophosphokinase HPPK"/>
    <property type="match status" value="1"/>
</dbReference>
<comment type="function">
    <text evidence="10">Catalyzes the transfer of pyrophosphate from adenosine triphosphate (ATP) to 6-hydroxymethyl-7,8-dihydropterin, an enzymatic step in folate biosynthesis pathway.</text>
</comment>
<keyword evidence="9" id="KW-0289">Folate biosynthesis</keyword>
<protein>
    <recommendedName>
        <fullName evidence="4">2-amino-4-hydroxy-6-hydroxymethyldihydropteridine pyrophosphokinase</fullName>
        <ecNumber evidence="3">2.7.6.3</ecNumber>
    </recommendedName>
    <alternativeName>
        <fullName evidence="11">6-hydroxymethyl-7,8-dihydropterin pyrophosphokinase</fullName>
    </alternativeName>
    <alternativeName>
        <fullName evidence="12">7,8-dihydro-6-hydroxymethylpterin-pyrophosphokinase</fullName>
    </alternativeName>
</protein>
<dbReference type="GO" id="GO:0005524">
    <property type="term" value="F:ATP binding"/>
    <property type="evidence" value="ECO:0007669"/>
    <property type="project" value="UniProtKB-KW"/>
</dbReference>
<evidence type="ECO:0000256" key="2">
    <source>
        <dbReference type="ARBA" id="ARBA00005810"/>
    </source>
</evidence>
<dbReference type="HOGENOM" id="CLU_097916_1_1_7"/>
<keyword evidence="15" id="KW-1185">Reference proteome</keyword>
<organism evidence="14 15">
    <name type="scientific">Entotheonella factor</name>
    <dbReference type="NCBI Taxonomy" id="1429438"/>
    <lineage>
        <taxon>Bacteria</taxon>
        <taxon>Pseudomonadati</taxon>
        <taxon>Nitrospinota/Tectimicrobiota group</taxon>
        <taxon>Candidatus Tectimicrobiota</taxon>
        <taxon>Candidatus Entotheonellia</taxon>
        <taxon>Candidatus Entotheonellales</taxon>
        <taxon>Candidatus Entotheonellaceae</taxon>
        <taxon>Candidatus Entotheonella</taxon>
    </lineage>
</organism>
<reference evidence="14 15" key="1">
    <citation type="journal article" date="2014" name="Nature">
        <title>An environmental bacterial taxon with a large and distinct metabolic repertoire.</title>
        <authorList>
            <person name="Wilson M.C."/>
            <person name="Mori T."/>
            <person name="Ruckert C."/>
            <person name="Uria A.R."/>
            <person name="Helf M.J."/>
            <person name="Takada K."/>
            <person name="Gernert C."/>
            <person name="Steffens U.A."/>
            <person name="Heycke N."/>
            <person name="Schmitt S."/>
            <person name="Rinke C."/>
            <person name="Helfrich E.J."/>
            <person name="Brachmann A.O."/>
            <person name="Gurgui C."/>
            <person name="Wakimoto T."/>
            <person name="Kracht M."/>
            <person name="Crusemann M."/>
            <person name="Hentschel U."/>
            <person name="Abe I."/>
            <person name="Matsunaga S."/>
            <person name="Kalinowski J."/>
            <person name="Takeyama H."/>
            <person name="Piel J."/>
        </authorList>
    </citation>
    <scope>NUCLEOTIDE SEQUENCE [LARGE SCALE GENOMIC DNA]</scope>
    <source>
        <strain evidence="15">TSY1</strain>
    </source>
</reference>
<evidence type="ECO:0000256" key="11">
    <source>
        <dbReference type="ARBA" id="ARBA00029766"/>
    </source>
</evidence>
<keyword evidence="6" id="KW-0547">Nucleotide-binding</keyword>
<evidence type="ECO:0000256" key="4">
    <source>
        <dbReference type="ARBA" id="ARBA00016218"/>
    </source>
</evidence>
<feature type="domain" description="7,8-dihydro-6-hydroxymethylpterin-pyrophosphokinase" evidence="13">
    <location>
        <begin position="88"/>
        <end position="99"/>
    </location>
</feature>
<keyword evidence="5" id="KW-0808">Transferase</keyword>
<evidence type="ECO:0000256" key="8">
    <source>
        <dbReference type="ARBA" id="ARBA00022840"/>
    </source>
</evidence>
<name>W4LHX0_ENTF1</name>
<dbReference type="PANTHER" id="PTHR43071">
    <property type="entry name" value="2-AMINO-4-HYDROXY-6-HYDROXYMETHYLDIHYDROPTERIDINE PYROPHOSPHOKINASE"/>
    <property type="match status" value="1"/>
</dbReference>
<dbReference type="SUPFAM" id="SSF55083">
    <property type="entry name" value="6-hydroxymethyl-7,8-dihydropterin pyrophosphokinase, HPPK"/>
    <property type="match status" value="1"/>
</dbReference>
<dbReference type="PANTHER" id="PTHR43071:SF1">
    <property type="entry name" value="2-AMINO-4-HYDROXY-6-HYDROXYMETHYLDIHYDROPTERIDINE PYROPHOSPHOKINASE"/>
    <property type="match status" value="1"/>
</dbReference>
<dbReference type="InterPro" id="IPR035907">
    <property type="entry name" value="Hppk_sf"/>
</dbReference>
<evidence type="ECO:0000256" key="5">
    <source>
        <dbReference type="ARBA" id="ARBA00022679"/>
    </source>
</evidence>
<comment type="caution">
    <text evidence="14">The sequence shown here is derived from an EMBL/GenBank/DDBJ whole genome shotgun (WGS) entry which is preliminary data.</text>
</comment>
<accession>W4LHX0</accession>
<comment type="similarity">
    <text evidence="2">Belongs to the HPPK family.</text>
</comment>
<dbReference type="CDD" id="cd00483">
    <property type="entry name" value="HPPK"/>
    <property type="match status" value="1"/>
</dbReference>
<sequence>MAIAYLGLGSNIGDREVHLSDACGLLHQHPAIAVEAVSSLYRSAPVGVTGQAWFVNAAARLQTDLSPRSLLAVTQAVERRVGRTPTYRWGPRVVDIDLLLYGDLQLRTRYLTIPHAALHERAFVLVPLYELAPHLSLPSGNAIKTLLDALPSHEDVQPIGLLPTIYGDTI</sequence>
<dbReference type="EC" id="2.7.6.3" evidence="3"/>
<dbReference type="AlphaFoldDB" id="W4LHX0"/>
<evidence type="ECO:0000256" key="9">
    <source>
        <dbReference type="ARBA" id="ARBA00022909"/>
    </source>
</evidence>
<dbReference type="EMBL" id="AZHW01000727">
    <property type="protein sequence ID" value="ETW96921.1"/>
    <property type="molecule type" value="Genomic_DNA"/>
</dbReference>
<evidence type="ECO:0000256" key="7">
    <source>
        <dbReference type="ARBA" id="ARBA00022777"/>
    </source>
</evidence>
<dbReference type="Pfam" id="PF01288">
    <property type="entry name" value="HPPK"/>
    <property type="match status" value="1"/>
</dbReference>
<dbReference type="GO" id="GO:0003848">
    <property type="term" value="F:2-amino-4-hydroxy-6-hydroxymethyldihydropteridine diphosphokinase activity"/>
    <property type="evidence" value="ECO:0007669"/>
    <property type="project" value="UniProtKB-EC"/>
</dbReference>
<dbReference type="Proteomes" id="UP000019141">
    <property type="component" value="Unassembled WGS sequence"/>
</dbReference>